<comment type="caution">
    <text evidence="3">The sequence shown here is derived from an EMBL/GenBank/DDBJ whole genome shotgun (WGS) entry which is preliminary data.</text>
</comment>
<dbReference type="PROSITE" id="PS50181">
    <property type="entry name" value="FBOX"/>
    <property type="match status" value="1"/>
</dbReference>
<feature type="compositionally biased region" description="Basic residues" evidence="1">
    <location>
        <begin position="652"/>
        <end position="677"/>
    </location>
</feature>
<dbReference type="InterPro" id="IPR036322">
    <property type="entry name" value="WD40_repeat_dom_sf"/>
</dbReference>
<evidence type="ECO:0000313" key="4">
    <source>
        <dbReference type="Proteomes" id="UP000022910"/>
    </source>
</evidence>
<protein>
    <recommendedName>
        <fullName evidence="2">F-box domain-containing protein</fullName>
    </recommendedName>
</protein>
<sequence length="714" mass="83957">MEKLMKDLQITDDISHKVLGTQELIINIFCSVSVKNIFKMRLVCRLWNDILQDDHTWQKMFEVRHEKISNPLFLYGQTYKTILLYKEYYEKESWKNVQTIIKTPPNIKYKLFEEMTSLNSYIYDIISVNMIKNGIAIAFASRQPLIRRNGNWFSNIEPLKERPTISNMDFTLVPNLRIEIYLKIIKFNQDDNHKVLLFDEQAITTSYNDIIRDIHNWNDIVRMKFGKEYYMYSSYVSLGTCKIFSFDKLQPLCHFNVNNPPIYDMALSNNLFVVLTKSGKIQITTKLIVENHSKQRIDLANDEKLKIALRDIMILGSHEFDTKVTMIFYLDQNDFMVINYINQNNENVIKCWDLRKIRNVTSFKEDSNYQDYFIEYTEILPTKAHSITVRWRNSKNGSYEYIQEDDNILPEIIVTCLGGTILIYHPVEQQMDSSLDKTQNNLKLVWKINTGLTSCKMIDTSFWTKDNFPKDGDWLFLSAKRLVGDMKVPVVLQVLLSDTTNNNRKQTKSYGYTCIDGYNPNELQDTFIDNMTYKRLPHRILCDKLPYTDSTITQVMPYLPHCILVVCQSIESKRRPKSAIYIYDYHTSSIALNQRYFSPLFYLSPTGYYVMSPSTICKDDVVFVPLPKSRTKNVATTKMPRPKLTPGSSKLKVNRKPGTKRGKQPKSTKIEKRKRNQSSKVAYSPRDYDIDYDDDDDEFDGKYDDYDDYEDYEY</sequence>
<evidence type="ECO:0000313" key="3">
    <source>
        <dbReference type="EMBL" id="EXX72801.1"/>
    </source>
</evidence>
<evidence type="ECO:0000256" key="1">
    <source>
        <dbReference type="SAM" id="MobiDB-lite"/>
    </source>
</evidence>
<dbReference type="SUPFAM" id="SSF81383">
    <property type="entry name" value="F-box domain"/>
    <property type="match status" value="1"/>
</dbReference>
<evidence type="ECO:0000259" key="2">
    <source>
        <dbReference type="PROSITE" id="PS50181"/>
    </source>
</evidence>
<reference evidence="3 4" key="1">
    <citation type="submission" date="2014-02" db="EMBL/GenBank/DDBJ databases">
        <title>Single nucleus genome sequencing reveals high similarity among nuclei of an endomycorrhizal fungus.</title>
        <authorList>
            <person name="Lin K."/>
            <person name="Geurts R."/>
            <person name="Zhang Z."/>
            <person name="Limpens E."/>
            <person name="Saunders D.G."/>
            <person name="Mu D."/>
            <person name="Pang E."/>
            <person name="Cao H."/>
            <person name="Cha H."/>
            <person name="Lin T."/>
            <person name="Zhou Q."/>
            <person name="Shang Y."/>
            <person name="Li Y."/>
            <person name="Ivanov S."/>
            <person name="Sharma T."/>
            <person name="Velzen R.V."/>
            <person name="Ruijter N.D."/>
            <person name="Aanen D.K."/>
            <person name="Win J."/>
            <person name="Kamoun S."/>
            <person name="Bisseling T."/>
            <person name="Huang S."/>
        </authorList>
    </citation>
    <scope>NUCLEOTIDE SEQUENCE [LARGE SCALE GENOMIC DNA]</scope>
    <source>
        <strain evidence="4">DAOM197198w</strain>
    </source>
</reference>
<dbReference type="HOGENOM" id="CLU_395953_0_0_1"/>
<dbReference type="AlphaFoldDB" id="A0A015LJF5"/>
<keyword evidence="4" id="KW-1185">Reference proteome</keyword>
<accession>A0A015LJF5</accession>
<dbReference type="SMART" id="SM00256">
    <property type="entry name" value="FBOX"/>
    <property type="match status" value="1"/>
</dbReference>
<dbReference type="EMBL" id="JEMT01015027">
    <property type="protein sequence ID" value="EXX72801.1"/>
    <property type="molecule type" value="Genomic_DNA"/>
</dbReference>
<feature type="domain" description="F-box" evidence="2">
    <location>
        <begin position="23"/>
        <end position="60"/>
    </location>
</feature>
<dbReference type="OrthoDB" id="1107553at2759"/>
<dbReference type="Gene3D" id="1.20.1280.50">
    <property type="match status" value="1"/>
</dbReference>
<proteinExistence type="predicted"/>
<organism evidence="3 4">
    <name type="scientific">Rhizophagus irregularis (strain DAOM 197198w)</name>
    <name type="common">Glomus intraradices</name>
    <dbReference type="NCBI Taxonomy" id="1432141"/>
    <lineage>
        <taxon>Eukaryota</taxon>
        <taxon>Fungi</taxon>
        <taxon>Fungi incertae sedis</taxon>
        <taxon>Mucoromycota</taxon>
        <taxon>Glomeromycotina</taxon>
        <taxon>Glomeromycetes</taxon>
        <taxon>Glomerales</taxon>
        <taxon>Glomeraceae</taxon>
        <taxon>Rhizophagus</taxon>
    </lineage>
</organism>
<name>A0A015LJF5_RHIIW</name>
<dbReference type="SUPFAM" id="SSF50978">
    <property type="entry name" value="WD40 repeat-like"/>
    <property type="match status" value="1"/>
</dbReference>
<dbReference type="Proteomes" id="UP000022910">
    <property type="component" value="Unassembled WGS sequence"/>
</dbReference>
<feature type="region of interest" description="Disordered" evidence="1">
    <location>
        <begin position="633"/>
        <end position="714"/>
    </location>
</feature>
<dbReference type="InterPro" id="IPR001810">
    <property type="entry name" value="F-box_dom"/>
</dbReference>
<gene>
    <name evidence="3" type="ORF">RirG_065900</name>
</gene>
<dbReference type="Pfam" id="PF12937">
    <property type="entry name" value="F-box-like"/>
    <property type="match status" value="1"/>
</dbReference>
<feature type="compositionally biased region" description="Acidic residues" evidence="1">
    <location>
        <begin position="690"/>
        <end position="714"/>
    </location>
</feature>
<dbReference type="InterPro" id="IPR036047">
    <property type="entry name" value="F-box-like_dom_sf"/>
</dbReference>